<dbReference type="EMBL" id="CP021404">
    <property type="protein sequence ID" value="ATI42789.1"/>
    <property type="molecule type" value="Genomic_DNA"/>
</dbReference>
<keyword evidence="4" id="KW-1185">Reference proteome</keyword>
<evidence type="ECO:0000256" key="1">
    <source>
        <dbReference type="SAM" id="SignalP"/>
    </source>
</evidence>
<keyword evidence="1" id="KW-0732">Signal</keyword>
<evidence type="ECO:0000259" key="2">
    <source>
        <dbReference type="Pfam" id="PF13472"/>
    </source>
</evidence>
<feature type="chain" id="PRO_5012087086" evidence="1">
    <location>
        <begin position="42"/>
        <end position="235"/>
    </location>
</feature>
<dbReference type="SUPFAM" id="SSF52266">
    <property type="entry name" value="SGNH hydrolase"/>
    <property type="match status" value="1"/>
</dbReference>
<dbReference type="Proteomes" id="UP000219050">
    <property type="component" value="Chromosome"/>
</dbReference>
<accession>A0A291M1F8</accession>
<protein>
    <submittedName>
        <fullName evidence="3">Arylesterase</fullName>
    </submittedName>
</protein>
<dbReference type="PANTHER" id="PTHR30383:SF24">
    <property type="entry name" value="THIOESTERASE 1_PROTEASE 1_LYSOPHOSPHOLIPASE L1"/>
    <property type="match status" value="1"/>
</dbReference>
<feature type="domain" description="SGNH hydrolase-type esterase" evidence="2">
    <location>
        <begin position="47"/>
        <end position="214"/>
    </location>
</feature>
<dbReference type="PANTHER" id="PTHR30383">
    <property type="entry name" value="THIOESTERASE 1/PROTEASE 1/LYSOPHOSPHOLIPASE L1"/>
    <property type="match status" value="1"/>
</dbReference>
<dbReference type="AlphaFoldDB" id="A0A291M1F8"/>
<gene>
    <name evidence="3" type="ORF">CBW24_12780</name>
</gene>
<dbReference type="Pfam" id="PF13472">
    <property type="entry name" value="Lipase_GDSL_2"/>
    <property type="match status" value="1"/>
</dbReference>
<proteinExistence type="predicted"/>
<organism evidence="3 4">
    <name type="scientific">Pacificitalea manganoxidans</name>
    <dbReference type="NCBI Taxonomy" id="1411902"/>
    <lineage>
        <taxon>Bacteria</taxon>
        <taxon>Pseudomonadati</taxon>
        <taxon>Pseudomonadota</taxon>
        <taxon>Alphaproteobacteria</taxon>
        <taxon>Rhodobacterales</taxon>
        <taxon>Paracoccaceae</taxon>
        <taxon>Pacificitalea</taxon>
    </lineage>
</organism>
<reference evidence="3 4" key="1">
    <citation type="submission" date="2017-05" db="EMBL/GenBank/DDBJ databases">
        <title>Comparative genomic and metabolic analysis of manganese-oxidizing mechanisms in Celeribater manganoxidans DY25T: its adaption to the environment of polymetallic nodule.</title>
        <authorList>
            <person name="Wang X."/>
        </authorList>
    </citation>
    <scope>NUCLEOTIDE SEQUENCE [LARGE SCALE GENOMIC DNA]</scope>
    <source>
        <strain evidence="3 4">DY25</strain>
    </source>
</reference>
<feature type="signal peptide" evidence="1">
    <location>
        <begin position="1"/>
        <end position="41"/>
    </location>
</feature>
<dbReference type="RefSeq" id="WP_097373813.1">
    <property type="nucleotide sequence ID" value="NZ_CP021404.1"/>
</dbReference>
<dbReference type="OrthoDB" id="9786188at2"/>
<name>A0A291M1F8_9RHOB</name>
<dbReference type="InterPro" id="IPR051532">
    <property type="entry name" value="Ester_Hydrolysis_Enzymes"/>
</dbReference>
<evidence type="ECO:0000313" key="3">
    <source>
        <dbReference type="EMBL" id="ATI42789.1"/>
    </source>
</evidence>
<evidence type="ECO:0000313" key="4">
    <source>
        <dbReference type="Proteomes" id="UP000219050"/>
    </source>
</evidence>
<dbReference type="Gene3D" id="3.40.50.1110">
    <property type="entry name" value="SGNH hydrolase"/>
    <property type="match status" value="1"/>
</dbReference>
<dbReference type="InterPro" id="IPR013830">
    <property type="entry name" value="SGNH_hydro"/>
</dbReference>
<dbReference type="GO" id="GO:0004622">
    <property type="term" value="F:phosphatidylcholine lysophospholipase activity"/>
    <property type="evidence" value="ECO:0007669"/>
    <property type="project" value="TreeGrafter"/>
</dbReference>
<dbReference type="CDD" id="cd01822">
    <property type="entry name" value="Lysophospholipase_L1_like"/>
    <property type="match status" value="1"/>
</dbReference>
<dbReference type="KEGG" id="cmag:CBW24_12780"/>
<sequence>MGRLRADRGYLWQYGLAAARRKVAVTLLASLSSLIAVPAMAQTVLAALGDSLTQGYGLPQGDGFVPQLQAWLTERGHDVQIVNAGVSGDTTQGGLSRVDWTLTPEVEGLIVTLGGNDLLRGLPPETSRANLDGILTAADDAEVPALLIGMTAPGNYGAEFKQSFDTIYPDLAEAHGALLHPDFLGALTGIEDRAGAIRDYMQGDGIHPNAEGVALVVEDIGPSVEALLERIDTGG</sequence>
<dbReference type="InterPro" id="IPR036514">
    <property type="entry name" value="SGNH_hydro_sf"/>
</dbReference>